<comment type="caution">
    <text evidence="4">The sequence shown here is derived from an EMBL/GenBank/DDBJ whole genome shotgun (WGS) entry which is preliminary data.</text>
</comment>
<dbReference type="EMBL" id="JANLCK010000016">
    <property type="protein sequence ID" value="MCS5727907.1"/>
    <property type="molecule type" value="Genomic_DNA"/>
</dbReference>
<evidence type="ECO:0000256" key="2">
    <source>
        <dbReference type="ARBA" id="ARBA00022679"/>
    </source>
</evidence>
<dbReference type="AlphaFoldDB" id="A0AA41XH57"/>
<accession>A0AA41XH57</accession>
<keyword evidence="5" id="KW-1185">Reference proteome</keyword>
<dbReference type="RefSeq" id="WP_259531000.1">
    <property type="nucleotide sequence ID" value="NZ_JANLCK010000016.1"/>
</dbReference>
<evidence type="ECO:0000259" key="3">
    <source>
        <dbReference type="Pfam" id="PF13579"/>
    </source>
</evidence>
<dbReference type="CDD" id="cd03794">
    <property type="entry name" value="GT4_WbuB-like"/>
    <property type="match status" value="1"/>
</dbReference>
<feature type="domain" description="Glycosyltransferase subfamily 4-like N-terminal" evidence="3">
    <location>
        <begin position="21"/>
        <end position="204"/>
    </location>
</feature>
<dbReference type="SUPFAM" id="SSF53756">
    <property type="entry name" value="UDP-Glycosyltransferase/glycogen phosphorylase"/>
    <property type="match status" value="1"/>
</dbReference>
<gene>
    <name evidence="4" type="ORF">N1028_18575</name>
</gene>
<keyword evidence="1 4" id="KW-0328">Glycosyltransferase</keyword>
<protein>
    <submittedName>
        <fullName evidence="4">Glycosyltransferase</fullName>
        <ecNumber evidence="4">2.4.-.-</ecNumber>
    </submittedName>
</protein>
<reference evidence="4" key="1">
    <citation type="submission" date="2022-08" db="EMBL/GenBank/DDBJ databases">
        <authorList>
            <person name="Deng Y."/>
            <person name="Han X.-F."/>
            <person name="Zhang Y.-Q."/>
        </authorList>
    </citation>
    <scope>NUCLEOTIDE SEQUENCE</scope>
    <source>
        <strain evidence="4">CPCC 203407</strain>
    </source>
</reference>
<dbReference type="InterPro" id="IPR028098">
    <property type="entry name" value="Glyco_trans_4-like_N"/>
</dbReference>
<dbReference type="Pfam" id="PF13692">
    <property type="entry name" value="Glyco_trans_1_4"/>
    <property type="match status" value="1"/>
</dbReference>
<name>A0AA41XH57_9MICO</name>
<dbReference type="Gene3D" id="3.40.50.2000">
    <property type="entry name" value="Glycogen Phosphorylase B"/>
    <property type="match status" value="2"/>
</dbReference>
<dbReference type="Proteomes" id="UP001165587">
    <property type="component" value="Unassembled WGS sequence"/>
</dbReference>
<proteinExistence type="predicted"/>
<evidence type="ECO:0000256" key="1">
    <source>
        <dbReference type="ARBA" id="ARBA00022676"/>
    </source>
</evidence>
<dbReference type="PANTHER" id="PTHR12526">
    <property type="entry name" value="GLYCOSYLTRANSFERASE"/>
    <property type="match status" value="1"/>
</dbReference>
<dbReference type="Pfam" id="PF13579">
    <property type="entry name" value="Glyco_trans_4_4"/>
    <property type="match status" value="1"/>
</dbReference>
<evidence type="ECO:0000313" key="4">
    <source>
        <dbReference type="EMBL" id="MCS5727907.1"/>
    </source>
</evidence>
<dbReference type="GO" id="GO:0016757">
    <property type="term" value="F:glycosyltransferase activity"/>
    <property type="evidence" value="ECO:0007669"/>
    <property type="project" value="UniProtKB-KW"/>
</dbReference>
<evidence type="ECO:0000313" key="5">
    <source>
        <dbReference type="Proteomes" id="UP001165587"/>
    </source>
</evidence>
<sequence length="414" mass="44820">MTESALRIAILGLNYAPEPTGNAPYTASLAEGLVQRGHAVRVVTSHPHYPEWRIREGYGQWSNSEAMNGVPVTRLRHYVPRKPNGVQRLISELSFGARLLFARWGRPDVVLLVSPALVSSWIALNRIRIGRRRPAVAIWVQDLYSLGIAETGDGGGVAERVLTAIESNTFRRVDGVAVIHQRFADHAARRLGAAPESVEVIRNWTHLPPAPVIDRAATRRALGWSDSETIVLHAGNMGKKQGLRNVVDSARLADSRGENVRFVLMGGGNQKEMLQEAANGVERIQFIEPLPNDEFQAALAAADVLLVNELPGLAEMAVPSKLTSYFSTGRPVVAATDEGSVTAGEITASGGGERVDAGAPAQLLDAAIRLGSDPSTADEMGERGMKYRHEVLSSESALDHYAEWIVGLATERSR</sequence>
<organism evidence="4 5">
    <name type="scientific">Herbiconiux oxytropis</name>
    <dbReference type="NCBI Taxonomy" id="2970915"/>
    <lineage>
        <taxon>Bacteria</taxon>
        <taxon>Bacillati</taxon>
        <taxon>Actinomycetota</taxon>
        <taxon>Actinomycetes</taxon>
        <taxon>Micrococcales</taxon>
        <taxon>Microbacteriaceae</taxon>
        <taxon>Herbiconiux</taxon>
    </lineage>
</organism>
<keyword evidence="2 4" id="KW-0808">Transferase</keyword>
<dbReference type="EC" id="2.4.-.-" evidence="4"/>